<comment type="caution">
    <text evidence="7">The sequence shown here is derived from an EMBL/GenBank/DDBJ whole genome shotgun (WGS) entry which is preliminary data.</text>
</comment>
<evidence type="ECO:0000256" key="4">
    <source>
        <dbReference type="ARBA" id="ARBA00022989"/>
    </source>
</evidence>
<keyword evidence="8" id="KW-1185">Reference proteome</keyword>
<evidence type="ECO:0000256" key="2">
    <source>
        <dbReference type="ARBA" id="ARBA00022475"/>
    </source>
</evidence>
<dbReference type="AlphaFoldDB" id="A0A4R3JFU2"/>
<feature type="transmembrane region" description="Helical" evidence="6">
    <location>
        <begin position="39"/>
        <end position="63"/>
    </location>
</feature>
<feature type="transmembrane region" description="Helical" evidence="6">
    <location>
        <begin position="75"/>
        <end position="94"/>
    </location>
</feature>
<dbReference type="OrthoDB" id="7306615at2"/>
<evidence type="ECO:0000313" key="8">
    <source>
        <dbReference type="Proteomes" id="UP000295304"/>
    </source>
</evidence>
<evidence type="ECO:0000256" key="5">
    <source>
        <dbReference type="ARBA" id="ARBA00023136"/>
    </source>
</evidence>
<evidence type="ECO:0000256" key="3">
    <source>
        <dbReference type="ARBA" id="ARBA00022692"/>
    </source>
</evidence>
<sequence length="95" mass="10244">MHFQSPSNRRLTWTWLVLVGLTLASMVGGRATAGDPHPLGVWVVVVVLAITTVKAAQVLLNFLNLRAASGGWRQGFLVAVFLINATIALIYAFTP</sequence>
<dbReference type="EMBL" id="SLZW01000001">
    <property type="protein sequence ID" value="TCS64717.1"/>
    <property type="molecule type" value="Genomic_DNA"/>
</dbReference>
<dbReference type="Proteomes" id="UP000295304">
    <property type="component" value="Unassembled WGS sequence"/>
</dbReference>
<organism evidence="7 8">
    <name type="scientific">Varunaivibrio sulfuroxidans</name>
    <dbReference type="NCBI Taxonomy" id="1773489"/>
    <lineage>
        <taxon>Bacteria</taxon>
        <taxon>Pseudomonadati</taxon>
        <taxon>Pseudomonadota</taxon>
        <taxon>Alphaproteobacteria</taxon>
        <taxon>Rhodospirillales</taxon>
        <taxon>Magnetovibrionaceae</taxon>
        <taxon>Varunaivibrio</taxon>
    </lineage>
</organism>
<keyword evidence="5 6" id="KW-0472">Membrane</keyword>
<dbReference type="RefSeq" id="WP_132937474.1">
    <property type="nucleotide sequence ID" value="NZ_CP119676.1"/>
</dbReference>
<keyword evidence="3 6" id="KW-0812">Transmembrane</keyword>
<accession>A0A4R3JFU2</accession>
<protein>
    <submittedName>
        <fullName evidence="7">Cytochrome c oxidase subunit IV</fullName>
    </submittedName>
</protein>
<evidence type="ECO:0000256" key="6">
    <source>
        <dbReference type="SAM" id="Phobius"/>
    </source>
</evidence>
<comment type="subcellular location">
    <subcellularLocation>
        <location evidence="1">Cell membrane</location>
        <topology evidence="1">Multi-pass membrane protein</topology>
    </subcellularLocation>
</comment>
<dbReference type="GO" id="GO:0005886">
    <property type="term" value="C:plasma membrane"/>
    <property type="evidence" value="ECO:0007669"/>
    <property type="project" value="UniProtKB-SubCell"/>
</dbReference>
<reference evidence="7 8" key="1">
    <citation type="submission" date="2019-03" db="EMBL/GenBank/DDBJ databases">
        <title>Genomic Encyclopedia of Type Strains, Phase IV (KMG-IV): sequencing the most valuable type-strain genomes for metagenomic binning, comparative biology and taxonomic classification.</title>
        <authorList>
            <person name="Goeker M."/>
        </authorList>
    </citation>
    <scope>NUCLEOTIDE SEQUENCE [LARGE SCALE GENOMIC DNA]</scope>
    <source>
        <strain evidence="7 8">DSM 101688</strain>
    </source>
</reference>
<proteinExistence type="predicted"/>
<evidence type="ECO:0000256" key="1">
    <source>
        <dbReference type="ARBA" id="ARBA00004651"/>
    </source>
</evidence>
<dbReference type="Pfam" id="PF03626">
    <property type="entry name" value="COX4_pro"/>
    <property type="match status" value="1"/>
</dbReference>
<keyword evidence="2" id="KW-1003">Cell membrane</keyword>
<keyword evidence="4 6" id="KW-1133">Transmembrane helix</keyword>
<evidence type="ECO:0000313" key="7">
    <source>
        <dbReference type="EMBL" id="TCS64717.1"/>
    </source>
</evidence>
<name>A0A4R3JFU2_9PROT</name>
<gene>
    <name evidence="7" type="ORF">EDD55_10143</name>
</gene>
<dbReference type="InterPro" id="IPR005171">
    <property type="entry name" value="Cyt_c_oxidase_su4_prok"/>
</dbReference>